<dbReference type="EMBL" id="LHPG02000001">
    <property type="protein sequence ID" value="PRW60903.1"/>
    <property type="molecule type" value="Genomic_DNA"/>
</dbReference>
<evidence type="ECO:0000259" key="5">
    <source>
        <dbReference type="PROSITE" id="PS50853"/>
    </source>
</evidence>
<dbReference type="SUPFAM" id="SSF49265">
    <property type="entry name" value="Fibronectin type III"/>
    <property type="match status" value="2"/>
</dbReference>
<dbReference type="SMART" id="SM00181">
    <property type="entry name" value="EGF"/>
    <property type="match status" value="27"/>
</dbReference>
<dbReference type="Gene3D" id="2.60.40.10">
    <property type="entry name" value="Immunoglobulins"/>
    <property type="match status" value="2"/>
</dbReference>
<dbReference type="PROSITE" id="PS50853">
    <property type="entry name" value="FN3"/>
    <property type="match status" value="4"/>
</dbReference>
<dbReference type="PROSITE" id="PS50865">
    <property type="entry name" value="ZF_MYND_2"/>
    <property type="match status" value="1"/>
</dbReference>
<evidence type="ECO:0000256" key="4">
    <source>
        <dbReference type="PROSITE-ProRule" id="PRU00134"/>
    </source>
</evidence>
<dbReference type="OrthoDB" id="6022609at2759"/>
<reference evidence="7 8" key="1">
    <citation type="journal article" date="2018" name="Plant J.">
        <title>Genome sequences of Chlorella sorokiniana UTEX 1602 and Micractinium conductrix SAG 241.80: implications to maltose excretion by a green alga.</title>
        <authorList>
            <person name="Arriola M.B."/>
            <person name="Velmurugan N."/>
            <person name="Zhang Y."/>
            <person name="Plunkett M.H."/>
            <person name="Hondzo H."/>
            <person name="Barney B.M."/>
        </authorList>
    </citation>
    <scope>NUCLEOTIDE SEQUENCE [LARGE SCALE GENOMIC DNA]</scope>
    <source>
        <strain evidence="8">UTEX 1602</strain>
    </source>
</reference>
<dbReference type="InterPro" id="IPR009030">
    <property type="entry name" value="Growth_fac_rcpt_cys_sf"/>
</dbReference>
<keyword evidence="2 4" id="KW-0863">Zinc-finger</keyword>
<dbReference type="InterPro" id="IPR002893">
    <property type="entry name" value="Znf_MYND"/>
</dbReference>
<dbReference type="STRING" id="3076.A0A2P6U3L3"/>
<feature type="domain" description="Fibronectin type-III" evidence="5">
    <location>
        <begin position="1143"/>
        <end position="1253"/>
    </location>
</feature>
<evidence type="ECO:0000256" key="1">
    <source>
        <dbReference type="ARBA" id="ARBA00022723"/>
    </source>
</evidence>
<dbReference type="SMART" id="SM00261">
    <property type="entry name" value="FU"/>
    <property type="match status" value="28"/>
</dbReference>
<sequence>MADADVLQALTAALQACWGDASPTSDPTAARGALRAADVAAQALLRLAADPAQHAAALDSAVSAVTSWLKVLEGRLDRWEAALGPQPVGPEKAALDGPIRAVEYMATPPPAPTAVLTYWAPSPGKVPGREHQAAWDACISLIEHLWCPYEAPRVVSGELLSRAARRYGSTLGRYIALSPVLAYHATLCDRAQQLRSAAPADLAAWAAAMHRVLSLLTGPLESRVKGVVMGSCVGGPASSFDSLGRCELLTRSAAVLRLLPSLAAAAAGIPANSTAEAGGGSTAAVPEAGQELVLDTEQWVLEVGQMLVQLLAGCCSSFNPDVREKAGKGDFWWDTSLPHIRRAYVTLGLELLPSLVAPPLAVLSASGPAFAEAARWRLYGCSGSWATVEAREAAVHKWGEWQMALHDLCGLAWSLGEEVAAGPAGSPYGNCRTGADRISTHVPFPTTDAAAVAAEEAVQASGAWPPRDPATLAAAAAAAQHLLGRWHTIRAALLPPPPADPDASVNDKSLAHMSRIALRLQQRVPHTCRQLVAAAAATLRCSSAAQLQAALMPLLDAASTACKLVMLACSDAAHRALLGISEAAPANDAPDICPPCRPYRPIDLMLTTCQAAASCVRRLLAQPSPLPPEHQEFARRRTRALLLQLCAAAQAAAQAGEPLALQIAAAWGGGCSSSSLPRAMGVLLETCGSMRSAAQVALSRSLLEGLADARALAGSEVQQQLALDTLPCASVSCTAAGAGGSEAALPGKRCGGCSTHRYSSTLCQQAAWRAGHRQCCRSLAAEAAAAPPAVPPPYGGEVPRKRERALLCPLCGMGLALAAAAEGASSEEHVASCRRHRDGQLAAQRAQHGGDAVAAAAALPEAAWLRQSRREREEERARLAVPTVPIPIKPAACSAAYSPGGPAMAIMVSCRAPLPSPGVNRHLLAVKPSAPSIESIGVLGPNAQLYVDIKPPTAPGDSAITSYQVTGQPNGGATPSTPAITTAGLGDPVPGSQMRRLVFAKYTAAKAYRFTVTARNTAGWSAASAAVSFTTPAASVPGVCSIANITMDNGIIEITVNPPAKPGTSAVTNYQVAGNPKGGSSTGMPRIVVTGLGEAVPGTKQRLLRISQYQKGIQYYFTASASNKAGFGAESIPRIPYLPPSVKPGKPTITAVAIVVDAKGVNTLTVDVRPPAAAGDSAISEYTVVGFPSGGISRAAKPLLMITSMGEAITGGNRRFRFSTYGYGVVYNFNATAFNQAGPGPASAVVQFATPNGALPGPPSQVTVGTGAGGIVVQVTPPVGSTGAGLTYNITGYPDNASVPVLRATGAGQAVAGTTKRQFVIATYRLNQVYRFSVQAVSSGGAGAEKTPRVVFYNCAQYFKDTSTGCQCGVAATGCKEKAADGCSCKTCTNGYKADGKGGCSLCPAISRCTTYSTVNCACTQCSQSYFTGAACTCAVDGTNCAVKNADNCTCKTCKSGYMTSQDGGCTKCTTIAKCKTYSGTNCACTGCDQFFNVAGNGASCQCSLTGANCKTKNADQCSCQTCAATYGSDNKGGCAKCPTIASCTAYSPADCSCTACAPYFTVAGNGASCQCSLTGANCKTKNADQCSCQTCDATYGSDNKGGCAKCPTIASCTAYSPTNCSCTTCAPYFAVAGNGASCQCSLPGTGCKTKSADQCSCQTCETGYVSDKKGGCAQCAVENCATYDANTCTCTACAANFKLVDGACTACGDTEVTNCATYTAADKCLCESCAEDYYLSGDSKACSLCPDCAVENCATYDANTCTCTACAANFKLVDGACTACGDTEVTNCATYTAADKCLCESCAEDYYLSGDSKACSLCPDCAVENCATYDANTCTCTACAANFKLVDGACTACGDTEVTNCATYTAADKCLCESCAEDYYLSGDSKACSLCPDCAVENCATYDANTCTCTACAANFKLVDGACTACGDTEVTNCATYTAADKCLCESCAEDYYLSGDSKACSLCPDCAVENCATYDANTCTCTACAANFKLVDGACTACGDTEVTNCATYTAADKCLCESCAEDYYLSGDSKACSLCPDCAVENCATYDANTCTCTACAANFKLVDGACTACGDTEVTNCATYTAADKCLCESCAEDYYLSGDSKACSLCPDCAVENCATYDANTCTCTACAANFKLVDGACTACGDTEVTNCATYTAADKCLCESCAEDYYLSGDSKACSLCPDCAVENCATYDANTCTCTACAANFKLVDGACTACGDTEVTNCATYTAADKCLCESCAEDYYLSGDSKACSLCPDCAVENCATYDANTCTCTACAANFKLVDGACTACGDTEVTNCATYTAADKCLCESCAEDYYLSGDSKACSLCPDCAVENCATYDANTCTCTACAANFKLVDGACTACGDTEVTNCATYTAADKCLCESCAEDYYLSGDSKACSLCPDCAVENCATYDANTCTCTACAANFKLVDGACTACGDTEVTNCATYTAADKCLCESCAEDYYLSGDSKACSLCPDCAVENCATYDANTCTCTACAANFKLVDGACTACGDTEVTNCATYTAADKCLCESCAEDYYLSGDSKACSLCPDCAVENCATYDANTCTCTACAANFKLVDGACTACGDTEVTNCATYTAADKCLCESCAEDYYLSGDSKACSLCPDCAVENCATYDANTCTCTACAANFKLVDGACTACGDTEVTNCATYTAADKCLCESCAEDYYLSGDSKACSLCPDCAVENCATYDANTCTCTACAANFKLVDGACTACGDTEVTNCATYTAADKCLCESCAEDYYLSGDSKACSLCPDCAVENCATYDANTCTCTACAANFKLVDGACTACGDTEVTNCATYTAADKCLCESCAEDYYLSGDSKACSLCPDCAVENCATYDANTCTCTACAANFKLVDGACTACGDTEVTNCATYTAADKCLCESCAEDYYLSGDSKACSLCPDCAVENCATYDANTCTCTACAANFKLVDGACTACGDTEVTNCATYTAADKCLCESCAEDYYLSGDSKACSLCPDCAVENCATYDANTCTCTACAANFKLVDGACTACGDTEVTNCATYTAADKCLCESCAEDYYLSGDSKACSLCPDCAVENCATYDANTCTCTACAANFKLVDGACTACGDTEVTNCATYTAADKCLCESCAEDYYLSGDSKACSLCPDCAVENCATYDANTCTCTACAANFKLVDGACTACGDTEVTNCATYTAADKCLCESCAEDYYLSGDSKACSLCPDCAVENCATYDANTCTCTACAANFKLVDGACTACGDTEVTNCATYTAADKCLCESCAEDYYLSGDSKACSLCPDCAVENCATYDANTCTCTACAANFKLVDGACTACGDTEVTNCATYTAADKCLCESCAEDYYLSGDSKACSLCPDCAVENCATYDANTCTCTACAANFKLVDGACTACGDTEVTNCATYTAADKCLCESCAEDYYLSGDSKACSLCPDCAVENCATYDANTCTCTACAANFKLVDGACTACGDTEVTNCATYTAADKCLCESCAEDYYLSGDSKACSLCPDCAVENCATYDANTCTCTACAANFKLVDGACTACGDTEVTNCATYTAADKCLCESCAEDYYLSGDSKACSLCPDCAVENCATYDANTCTCTACAANFKLVDGACTACGDTEVTNCATYTAADKCLCESCAEDYYLSGDSKACSLCPDVANCGTMNTNACNGCDTCAAGYALSQDKKSCTQASGARDCAVENCATYDANTCTCTACAANFKLVDGACTACGDTEVTNCATYTAADKCLCESCAEDYYLSGDSKACSLCPDVANCGTMNTNACNGCDTCAAGYALSQDKKSCTQASGGQR</sequence>
<evidence type="ECO:0000313" key="7">
    <source>
        <dbReference type="EMBL" id="PRW60903.1"/>
    </source>
</evidence>
<keyword evidence="1" id="KW-0479">Metal-binding</keyword>
<feature type="domain" description="Fibronectin type-III" evidence="5">
    <location>
        <begin position="1255"/>
        <end position="1358"/>
    </location>
</feature>
<accession>A0A2P6U3L3</accession>
<comment type="caution">
    <text evidence="7">The sequence shown here is derived from an EMBL/GenBank/DDBJ whole genome shotgun (WGS) entry which is preliminary data.</text>
</comment>
<feature type="domain" description="Fibronectin type-III" evidence="5">
    <location>
        <begin position="1036"/>
        <end position="1141"/>
    </location>
</feature>
<gene>
    <name evidence="7" type="ORF">C2E21_0001</name>
</gene>
<feature type="domain" description="Fibronectin type-III" evidence="5">
    <location>
        <begin position="927"/>
        <end position="1034"/>
    </location>
</feature>
<dbReference type="GO" id="GO:0008270">
    <property type="term" value="F:zinc ion binding"/>
    <property type="evidence" value="ECO:0007669"/>
    <property type="project" value="UniProtKB-KW"/>
</dbReference>
<dbReference type="PANTHER" id="PTHR45756:SF1">
    <property type="entry name" value="PROTEIN KINASE DOMAIN CONTAINING PROTEIN"/>
    <property type="match status" value="1"/>
</dbReference>
<evidence type="ECO:0000256" key="3">
    <source>
        <dbReference type="ARBA" id="ARBA00022833"/>
    </source>
</evidence>
<dbReference type="CDD" id="cd00063">
    <property type="entry name" value="FN3"/>
    <property type="match status" value="1"/>
</dbReference>
<protein>
    <submittedName>
        <fullName evidence="7">Serine threonine</fullName>
    </submittedName>
</protein>
<dbReference type="InterPro" id="IPR053215">
    <property type="entry name" value="TKL_Ser/Thr_kinase"/>
</dbReference>
<dbReference type="PANTHER" id="PTHR45756">
    <property type="entry name" value="PALMITOYLTRANSFERASE"/>
    <property type="match status" value="1"/>
</dbReference>
<keyword evidence="3" id="KW-0862">Zinc</keyword>
<dbReference type="InterPro" id="IPR036116">
    <property type="entry name" value="FN3_sf"/>
</dbReference>
<organism evidence="7 8">
    <name type="scientific">Chlorella sorokiniana</name>
    <name type="common">Freshwater green alga</name>
    <dbReference type="NCBI Taxonomy" id="3076"/>
    <lineage>
        <taxon>Eukaryota</taxon>
        <taxon>Viridiplantae</taxon>
        <taxon>Chlorophyta</taxon>
        <taxon>core chlorophytes</taxon>
        <taxon>Trebouxiophyceae</taxon>
        <taxon>Chlorellales</taxon>
        <taxon>Chlorellaceae</taxon>
        <taxon>Chlorella clade</taxon>
        <taxon>Chlorella</taxon>
    </lineage>
</organism>
<dbReference type="Proteomes" id="UP000239899">
    <property type="component" value="Unassembled WGS sequence"/>
</dbReference>
<evidence type="ECO:0000313" key="8">
    <source>
        <dbReference type="Proteomes" id="UP000239899"/>
    </source>
</evidence>
<evidence type="ECO:0000259" key="6">
    <source>
        <dbReference type="PROSITE" id="PS50865"/>
    </source>
</evidence>
<feature type="domain" description="MYND-type" evidence="6">
    <location>
        <begin position="733"/>
        <end position="776"/>
    </location>
</feature>
<feature type="non-terminal residue" evidence="7">
    <location>
        <position position="3797"/>
    </location>
</feature>
<proteinExistence type="predicted"/>
<evidence type="ECO:0000256" key="2">
    <source>
        <dbReference type="ARBA" id="ARBA00022771"/>
    </source>
</evidence>
<dbReference type="InterPro" id="IPR006212">
    <property type="entry name" value="Furin_repeat"/>
</dbReference>
<keyword evidence="8" id="KW-1185">Reference proteome</keyword>
<dbReference type="InterPro" id="IPR000742">
    <property type="entry name" value="EGF"/>
</dbReference>
<dbReference type="SMART" id="SM00060">
    <property type="entry name" value="FN3"/>
    <property type="match status" value="3"/>
</dbReference>
<dbReference type="SUPFAM" id="SSF57184">
    <property type="entry name" value="Growth factor receptor domain"/>
    <property type="match status" value="1"/>
</dbReference>
<dbReference type="SUPFAM" id="SSF144232">
    <property type="entry name" value="HIT/MYND zinc finger-like"/>
    <property type="match status" value="1"/>
</dbReference>
<name>A0A2P6U3L3_CHLSO</name>
<dbReference type="InterPro" id="IPR003961">
    <property type="entry name" value="FN3_dom"/>
</dbReference>
<dbReference type="InterPro" id="IPR013783">
    <property type="entry name" value="Ig-like_fold"/>
</dbReference>